<evidence type="ECO:0000313" key="2">
    <source>
        <dbReference type="Proteomes" id="UP001280897"/>
    </source>
</evidence>
<dbReference type="AlphaFoldDB" id="A0AAW8YF72"/>
<dbReference type="GeneID" id="57365752"/>
<accession>A0AAW8YF72</accession>
<protein>
    <recommendedName>
        <fullName evidence="3">Uracil-DNA glycosylase</fullName>
    </recommendedName>
</protein>
<dbReference type="Proteomes" id="UP001280897">
    <property type="component" value="Unassembled WGS sequence"/>
</dbReference>
<proteinExistence type="predicted"/>
<organism evidence="1 2">
    <name type="scientific">Pediococcus acidilactici</name>
    <dbReference type="NCBI Taxonomy" id="1254"/>
    <lineage>
        <taxon>Bacteria</taxon>
        <taxon>Bacillati</taxon>
        <taxon>Bacillota</taxon>
        <taxon>Bacilli</taxon>
        <taxon>Lactobacillales</taxon>
        <taxon>Lactobacillaceae</taxon>
        <taxon>Pediococcus</taxon>
        <taxon>Pediococcus acidilactici group</taxon>
    </lineage>
</organism>
<evidence type="ECO:0008006" key="3">
    <source>
        <dbReference type="Google" id="ProtNLM"/>
    </source>
</evidence>
<comment type="caution">
    <text evidence="1">The sequence shown here is derived from an EMBL/GenBank/DDBJ whole genome shotgun (WGS) entry which is preliminary data.</text>
</comment>
<dbReference type="RefSeq" id="WP_008842127.1">
    <property type="nucleotide sequence ID" value="NZ_CP050079.1"/>
</dbReference>
<reference evidence="1" key="1">
    <citation type="journal article" date="2023" name="PeerJ">
        <title>Selection and evaluation of lactic acid bacteria from chicken feces in Thailand as potential probiotics.</title>
        <authorList>
            <person name="Khurajog B."/>
            <person name="Disastra Y."/>
            <person name="Lawwyne L.D."/>
            <person name="Sirichokchatchawan W."/>
            <person name="Niyomtham W."/>
            <person name="Yindee J."/>
            <person name="Hampson D.J."/>
            <person name="Prapasarakul N."/>
        </authorList>
    </citation>
    <scope>NUCLEOTIDE SEQUENCE</scope>
    <source>
        <strain evidence="1">BF9</strain>
    </source>
</reference>
<reference evidence="1" key="2">
    <citation type="submission" date="2023-10" db="EMBL/GenBank/DDBJ databases">
        <authorList>
            <person name="Khurajog B."/>
        </authorList>
    </citation>
    <scope>NUCLEOTIDE SEQUENCE</scope>
    <source>
        <strain evidence="1">BF9</strain>
    </source>
</reference>
<gene>
    <name evidence="1" type="ORF">R0G89_00705</name>
</gene>
<dbReference type="EMBL" id="JAWJAV010000001">
    <property type="protein sequence ID" value="MDV2620256.1"/>
    <property type="molecule type" value="Genomic_DNA"/>
</dbReference>
<name>A0AAW8YF72_PEDAC</name>
<evidence type="ECO:0000313" key="1">
    <source>
        <dbReference type="EMBL" id="MDV2620256.1"/>
    </source>
</evidence>
<sequence>MKRKKDEIMQNLPFNTLDSWALWDEPAGDISQLDDETRQNQFGEAYQPNHFPKEQLPADLASALSEVKFVLVGLNPGSAGVTLDEQQEFLNFHGQKKSLDYRLAAAVYGTPLWGAFMTDLVAIDESNSENVVSGEAEVQALEDHLDQLGIPAEAVLVGLGTKAATTLRQFAQRPVEKLPHYSGANGHWKAANTRQAVLKIAEKY</sequence>